<dbReference type="Pfam" id="PF08032">
    <property type="entry name" value="SpoU_sub_bind"/>
    <property type="match status" value="1"/>
</dbReference>
<keyword evidence="2 6" id="KW-0698">rRNA processing</keyword>
<dbReference type="InterPro" id="IPR029028">
    <property type="entry name" value="Alpha/beta_knot_MTases"/>
</dbReference>
<dbReference type="Gene3D" id="3.40.1280.10">
    <property type="match status" value="1"/>
</dbReference>
<dbReference type="PANTHER" id="PTHR46429:SF1">
    <property type="entry name" value="23S RRNA (GUANOSINE-2'-O-)-METHYLTRANSFERASE RLMB"/>
    <property type="match status" value="1"/>
</dbReference>
<evidence type="ECO:0000256" key="5">
    <source>
        <dbReference type="ARBA" id="ARBA00022691"/>
    </source>
</evidence>
<dbReference type="CDD" id="cd18103">
    <property type="entry name" value="SpoU-like_RlmB"/>
    <property type="match status" value="1"/>
</dbReference>
<keyword evidence="1 6" id="KW-0963">Cytoplasm</keyword>
<dbReference type="InterPro" id="IPR029026">
    <property type="entry name" value="tRNA_m1G_MTases_N"/>
</dbReference>
<evidence type="ECO:0000256" key="4">
    <source>
        <dbReference type="ARBA" id="ARBA00022679"/>
    </source>
</evidence>
<dbReference type="EC" id="2.1.1.185" evidence="6"/>
<dbReference type="InterPro" id="IPR013123">
    <property type="entry name" value="SpoU_subst-bd"/>
</dbReference>
<evidence type="ECO:0000256" key="1">
    <source>
        <dbReference type="ARBA" id="ARBA00022490"/>
    </source>
</evidence>
<dbReference type="InterPro" id="IPR004441">
    <property type="entry name" value="rRNA_MeTrfase_TrmH"/>
</dbReference>
<dbReference type="Proteomes" id="UP000019276">
    <property type="component" value="Unassembled WGS sequence"/>
</dbReference>
<dbReference type="STRING" id="1328313.DS2_08595"/>
<dbReference type="FunFam" id="3.40.1280.10:FF:000005">
    <property type="entry name" value="23S rRNA (guanosine-2'-O-)-methyltransferase RlmB"/>
    <property type="match status" value="1"/>
</dbReference>
<evidence type="ECO:0000259" key="7">
    <source>
        <dbReference type="SMART" id="SM00967"/>
    </source>
</evidence>
<name>W7QBT8_9ALTE</name>
<dbReference type="InterPro" id="IPR024915">
    <property type="entry name" value="23S_rRNA_MeTrfase_RlmB"/>
</dbReference>
<evidence type="ECO:0000256" key="6">
    <source>
        <dbReference type="HAMAP-Rule" id="MF_01887"/>
    </source>
</evidence>
<evidence type="ECO:0000256" key="3">
    <source>
        <dbReference type="ARBA" id="ARBA00022603"/>
    </source>
</evidence>
<protein>
    <recommendedName>
        <fullName evidence="6">23S rRNA (guanosine-2'-O-)-methyltransferase RlmB</fullName>
        <ecNumber evidence="6">2.1.1.185</ecNumber>
    </recommendedName>
    <alternativeName>
        <fullName evidence="6">23S rRNA (guanosine2251 2'-O)-methyltransferase</fullName>
    </alternativeName>
    <alternativeName>
        <fullName evidence="6">23S rRNA Gm2251 2'-O-methyltransferase</fullName>
    </alternativeName>
</protein>
<dbReference type="GO" id="GO:0070039">
    <property type="term" value="F:rRNA (guanosine-2'-O-)-methyltransferase activity"/>
    <property type="evidence" value="ECO:0007669"/>
    <property type="project" value="UniProtKB-UniRule"/>
</dbReference>
<dbReference type="PATRIC" id="fig|1328313.3.peg.1755"/>
<comment type="caution">
    <text evidence="8">The sequence shown here is derived from an EMBL/GenBank/DDBJ whole genome shotgun (WGS) entry which is preliminary data.</text>
</comment>
<feature type="binding site" evidence="6">
    <location>
        <position position="219"/>
    </location>
    <ligand>
        <name>S-adenosyl-L-methionine</name>
        <dbReference type="ChEBI" id="CHEBI:59789"/>
    </ligand>
</feature>
<dbReference type="Pfam" id="PF00588">
    <property type="entry name" value="SpoU_methylase"/>
    <property type="match status" value="1"/>
</dbReference>
<comment type="similarity">
    <text evidence="6">Belongs to the class IV-like SAM-binding methyltransferase superfamily. RNA methyltransferase TrmH family. RlmB subfamily.</text>
</comment>
<evidence type="ECO:0000256" key="2">
    <source>
        <dbReference type="ARBA" id="ARBA00022552"/>
    </source>
</evidence>
<gene>
    <name evidence="6" type="primary">rlmB</name>
    <name evidence="8" type="ORF">DS2_08595</name>
</gene>
<dbReference type="NCBIfam" id="NF008386">
    <property type="entry name" value="PRK11181.1"/>
    <property type="match status" value="1"/>
</dbReference>
<keyword evidence="3 6" id="KW-0489">Methyltransferase</keyword>
<proteinExistence type="inferred from homology"/>
<evidence type="ECO:0000313" key="9">
    <source>
        <dbReference type="Proteomes" id="UP000019276"/>
    </source>
</evidence>
<dbReference type="SUPFAM" id="SSF55315">
    <property type="entry name" value="L30e-like"/>
    <property type="match status" value="1"/>
</dbReference>
<keyword evidence="9" id="KW-1185">Reference proteome</keyword>
<dbReference type="Gene3D" id="3.30.1330.30">
    <property type="match status" value="1"/>
</dbReference>
<evidence type="ECO:0000313" key="8">
    <source>
        <dbReference type="EMBL" id="EWH10319.1"/>
    </source>
</evidence>
<keyword evidence="4 6" id="KW-0808">Transferase</keyword>
<accession>W7QBT8</accession>
<sequence>MSKSEIIFGIHAVESLMNTHPERFIELFCLKGRQDDRVNTIINLARKQGVSVQFAQRKALDDKCHSPQHQGIVARVRPAPVLNENDLETLLENLNKPAFLLVLDGITDPHNLGACLRTADAAGVDAVIAPKDKSVGLNATAKKVACGAAETVPFIQVTNLARTLKAIQQMGVWVVGTAGEATQDVYQANLTGPIALVMGAEGDGMRRLTRETCDELISIPMAGSVSSLNVSVATGVTLFEIVRQRLA</sequence>
<dbReference type="RefSeq" id="WP_035014322.1">
    <property type="nucleotide sequence ID" value="NZ_ARZY01000013.1"/>
</dbReference>
<feature type="binding site" evidence="6">
    <location>
        <position position="199"/>
    </location>
    <ligand>
        <name>S-adenosyl-L-methionine</name>
        <dbReference type="ChEBI" id="CHEBI:59789"/>
    </ligand>
</feature>
<dbReference type="SUPFAM" id="SSF75217">
    <property type="entry name" value="alpha/beta knot"/>
    <property type="match status" value="1"/>
</dbReference>
<reference evidence="8 9" key="1">
    <citation type="journal article" date="2014" name="Genome Announc.">
        <title>Draft Genome Sequence of the Agar-Degrading Bacterium Catenovulum sp. Strain DS-2, Isolated from Intestines of Haliotis diversicolor.</title>
        <authorList>
            <person name="Shan D."/>
            <person name="Li X."/>
            <person name="Gu Z."/>
            <person name="Wei G."/>
            <person name="Gao Z."/>
            <person name="Shao Z."/>
        </authorList>
    </citation>
    <scope>NUCLEOTIDE SEQUENCE [LARGE SCALE GENOMIC DNA]</scope>
    <source>
        <strain evidence="8 9">DS-2</strain>
    </source>
</reference>
<dbReference type="GO" id="GO:0005829">
    <property type="term" value="C:cytosol"/>
    <property type="evidence" value="ECO:0007669"/>
    <property type="project" value="TreeGrafter"/>
</dbReference>
<organism evidence="8 9">
    <name type="scientific">Catenovulum agarivorans DS-2</name>
    <dbReference type="NCBI Taxonomy" id="1328313"/>
    <lineage>
        <taxon>Bacteria</taxon>
        <taxon>Pseudomonadati</taxon>
        <taxon>Pseudomonadota</taxon>
        <taxon>Gammaproteobacteria</taxon>
        <taxon>Alteromonadales</taxon>
        <taxon>Alteromonadaceae</taxon>
        <taxon>Catenovulum</taxon>
    </lineage>
</organism>
<dbReference type="HAMAP" id="MF_01887">
    <property type="entry name" value="23SrRNA_methyltr_B"/>
    <property type="match status" value="1"/>
</dbReference>
<comment type="subcellular location">
    <subcellularLocation>
        <location evidence="6">Cytoplasm</location>
    </subcellularLocation>
</comment>
<dbReference type="NCBIfam" id="TIGR00186">
    <property type="entry name" value="rRNA_methyl_3"/>
    <property type="match status" value="1"/>
</dbReference>
<dbReference type="eggNOG" id="COG0566">
    <property type="taxonomic scope" value="Bacteria"/>
</dbReference>
<feature type="binding site" evidence="6">
    <location>
        <position position="228"/>
    </location>
    <ligand>
        <name>S-adenosyl-L-methionine</name>
        <dbReference type="ChEBI" id="CHEBI:59789"/>
    </ligand>
</feature>
<dbReference type="OrthoDB" id="9785673at2"/>
<dbReference type="AlphaFoldDB" id="W7QBT8"/>
<keyword evidence="5 6" id="KW-0949">S-adenosyl-L-methionine</keyword>
<feature type="domain" description="RNA 2-O ribose methyltransferase substrate binding" evidence="7">
    <location>
        <begin position="6"/>
        <end position="82"/>
    </location>
</feature>
<comment type="catalytic activity">
    <reaction evidence="6">
        <text>guanosine(2251) in 23S rRNA + S-adenosyl-L-methionine = 2'-O-methylguanosine(2251) in 23S rRNA + S-adenosyl-L-homocysteine + H(+)</text>
        <dbReference type="Rhea" id="RHEA:24140"/>
        <dbReference type="Rhea" id="RHEA-COMP:10239"/>
        <dbReference type="Rhea" id="RHEA-COMP:10241"/>
        <dbReference type="ChEBI" id="CHEBI:15378"/>
        <dbReference type="ChEBI" id="CHEBI:57856"/>
        <dbReference type="ChEBI" id="CHEBI:59789"/>
        <dbReference type="ChEBI" id="CHEBI:74269"/>
        <dbReference type="ChEBI" id="CHEBI:74445"/>
        <dbReference type="EC" id="2.1.1.185"/>
    </reaction>
</comment>
<dbReference type="SMART" id="SM00967">
    <property type="entry name" value="SpoU_sub_bind"/>
    <property type="match status" value="1"/>
</dbReference>
<dbReference type="GO" id="GO:0003723">
    <property type="term" value="F:RNA binding"/>
    <property type="evidence" value="ECO:0007669"/>
    <property type="project" value="InterPro"/>
</dbReference>
<dbReference type="EMBL" id="ARZY01000013">
    <property type="protein sequence ID" value="EWH10319.1"/>
    <property type="molecule type" value="Genomic_DNA"/>
</dbReference>
<comment type="function">
    <text evidence="6">Specifically methylates the ribose of guanosine 2251 in 23S rRNA.</text>
</comment>
<dbReference type="PANTHER" id="PTHR46429">
    <property type="entry name" value="23S RRNA (GUANOSINE-2'-O-)-METHYLTRANSFERASE RLMB"/>
    <property type="match status" value="1"/>
</dbReference>
<dbReference type="InterPro" id="IPR001537">
    <property type="entry name" value="SpoU_MeTrfase"/>
</dbReference>
<dbReference type="InterPro" id="IPR029064">
    <property type="entry name" value="Ribosomal_eL30-like_sf"/>
</dbReference>